<name>A0A644ZW86_9ZZZZ</name>
<feature type="region of interest" description="Disordered" evidence="1">
    <location>
        <begin position="1"/>
        <end position="44"/>
    </location>
</feature>
<dbReference type="CDD" id="cd19360">
    <property type="entry name" value="TenA_C_SaTenA-like"/>
    <property type="match status" value="1"/>
</dbReference>
<dbReference type="GO" id="GO:0005829">
    <property type="term" value="C:cytosol"/>
    <property type="evidence" value="ECO:0007669"/>
    <property type="project" value="TreeGrafter"/>
</dbReference>
<comment type="caution">
    <text evidence="3">The sequence shown here is derived from an EMBL/GenBank/DDBJ whole genome shotgun (WGS) entry which is preliminary data.</text>
</comment>
<proteinExistence type="predicted"/>
<sequence>MPSTEEDSRTVTVVSTDRPGFPACGYPPPPRAGPTGPRRRGDPRVGAMSFTAEMHERYADLFEAFWAHPFFRGLLDATASKEAVVHYVAQDVQYLRAFLRCYGLGIAKAPDTDWTAFFLDGARLMLEEEPDAHRALVEHFGVDYDGCQAARLAPTAQAYADHMELSGHDTLGVLMAALLPCQWTYTWAALRAYREQAPGDDHPFRAWFAFYASEECQALVVDYRDRIDALAAAAGADERARMECAFVDSLYYEVAFWQMAASGETWQRLPARVLQPRDAS</sequence>
<dbReference type="AlphaFoldDB" id="A0A644ZW86"/>
<reference evidence="3" key="1">
    <citation type="submission" date="2019-08" db="EMBL/GenBank/DDBJ databases">
        <authorList>
            <person name="Kucharzyk K."/>
            <person name="Murdoch R.W."/>
            <person name="Higgins S."/>
            <person name="Loffler F."/>
        </authorList>
    </citation>
    <scope>NUCLEOTIDE SEQUENCE</scope>
</reference>
<evidence type="ECO:0000313" key="3">
    <source>
        <dbReference type="EMBL" id="MPM41824.1"/>
    </source>
</evidence>
<evidence type="ECO:0000256" key="1">
    <source>
        <dbReference type="SAM" id="MobiDB-lite"/>
    </source>
</evidence>
<protein>
    <recommendedName>
        <fullName evidence="2">Thiaminase-2/PQQC domain-containing protein</fullName>
    </recommendedName>
</protein>
<evidence type="ECO:0000259" key="2">
    <source>
        <dbReference type="Pfam" id="PF03070"/>
    </source>
</evidence>
<dbReference type="InterPro" id="IPR016084">
    <property type="entry name" value="Haem_Oase-like_multi-hlx"/>
</dbReference>
<dbReference type="InterPro" id="IPR004305">
    <property type="entry name" value="Thiaminase-2/PQQC"/>
</dbReference>
<organism evidence="3">
    <name type="scientific">bioreactor metagenome</name>
    <dbReference type="NCBI Taxonomy" id="1076179"/>
    <lineage>
        <taxon>unclassified sequences</taxon>
        <taxon>metagenomes</taxon>
        <taxon>ecological metagenomes</taxon>
    </lineage>
</organism>
<dbReference type="PANTHER" id="PTHR43198:SF2">
    <property type="entry name" value="SI:CH1073-67J19.1-RELATED"/>
    <property type="match status" value="1"/>
</dbReference>
<dbReference type="Pfam" id="PF03070">
    <property type="entry name" value="TENA_THI-4"/>
    <property type="match status" value="1"/>
</dbReference>
<accession>A0A644ZW86</accession>
<feature type="domain" description="Thiaminase-2/PQQC" evidence="2">
    <location>
        <begin position="65"/>
        <end position="260"/>
    </location>
</feature>
<dbReference type="InterPro" id="IPR050967">
    <property type="entry name" value="Thiamine_Salvage_TenA"/>
</dbReference>
<gene>
    <name evidence="3" type="ORF">SDC9_88484</name>
</gene>
<dbReference type="EMBL" id="VSSQ01009504">
    <property type="protein sequence ID" value="MPM41824.1"/>
    <property type="molecule type" value="Genomic_DNA"/>
</dbReference>
<dbReference type="SUPFAM" id="SSF48613">
    <property type="entry name" value="Heme oxygenase-like"/>
    <property type="match status" value="1"/>
</dbReference>
<dbReference type="PANTHER" id="PTHR43198">
    <property type="entry name" value="BIFUNCTIONAL TH2 PROTEIN"/>
    <property type="match status" value="1"/>
</dbReference>
<dbReference type="Gene3D" id="1.20.910.10">
    <property type="entry name" value="Heme oxygenase-like"/>
    <property type="match status" value="1"/>
</dbReference>